<organism evidence="1 2">
    <name type="scientific">Symbiodinium natans</name>
    <dbReference type="NCBI Taxonomy" id="878477"/>
    <lineage>
        <taxon>Eukaryota</taxon>
        <taxon>Sar</taxon>
        <taxon>Alveolata</taxon>
        <taxon>Dinophyceae</taxon>
        <taxon>Suessiales</taxon>
        <taxon>Symbiodiniaceae</taxon>
        <taxon>Symbiodinium</taxon>
    </lineage>
</organism>
<name>A0A812H194_9DINO</name>
<dbReference type="GO" id="GO:0000963">
    <property type="term" value="P:mitochondrial RNA processing"/>
    <property type="evidence" value="ECO:0007669"/>
    <property type="project" value="TreeGrafter"/>
</dbReference>
<dbReference type="GO" id="GO:0044528">
    <property type="term" value="P:regulation of mitochondrial mRNA stability"/>
    <property type="evidence" value="ECO:0007669"/>
    <property type="project" value="TreeGrafter"/>
</dbReference>
<reference evidence="1" key="1">
    <citation type="submission" date="2021-02" db="EMBL/GenBank/DDBJ databases">
        <authorList>
            <person name="Dougan E. K."/>
            <person name="Rhodes N."/>
            <person name="Thang M."/>
            <person name="Chan C."/>
        </authorList>
    </citation>
    <scope>NUCLEOTIDE SEQUENCE</scope>
</reference>
<dbReference type="InterPro" id="IPR050870">
    <property type="entry name" value="FAST_kinase"/>
</dbReference>
<sequence>MAALDLAPDEQARLMPCLASAALADPELFRAQELANSIWALATCGSGLASQAAQQLTIFCVERRLRALQPIQLAAVTWAVAAAGLAEPVLRSSPAPPPLMSRLAGAACGRGPEFGPQEVANISWAMAIEAVHHPALREELATAARRLAPAFSRKELVNTLWAFAVLGNSRS</sequence>
<gene>
    <name evidence="1" type="ORF">SNAT2548_LOCUS1099</name>
</gene>
<dbReference type="GO" id="GO:0005759">
    <property type="term" value="C:mitochondrial matrix"/>
    <property type="evidence" value="ECO:0007669"/>
    <property type="project" value="TreeGrafter"/>
</dbReference>
<evidence type="ECO:0000313" key="1">
    <source>
        <dbReference type="EMBL" id="CAE6937803.1"/>
    </source>
</evidence>
<dbReference type="GO" id="GO:1901259">
    <property type="term" value="P:chloroplast rRNA processing"/>
    <property type="evidence" value="ECO:0007669"/>
    <property type="project" value="TreeGrafter"/>
</dbReference>
<evidence type="ECO:0008006" key="3">
    <source>
        <dbReference type="Google" id="ProtNLM"/>
    </source>
</evidence>
<dbReference type="GO" id="GO:0009507">
    <property type="term" value="C:chloroplast"/>
    <property type="evidence" value="ECO:0007669"/>
    <property type="project" value="GOC"/>
</dbReference>
<comment type="caution">
    <text evidence="1">The sequence shown here is derived from an EMBL/GenBank/DDBJ whole genome shotgun (WGS) entry which is preliminary data.</text>
</comment>
<dbReference type="OrthoDB" id="2019031at2759"/>
<dbReference type="PANTHER" id="PTHR21228">
    <property type="entry name" value="FAST LEU-RICH DOMAIN-CONTAINING"/>
    <property type="match status" value="1"/>
</dbReference>
<dbReference type="EMBL" id="CAJNDS010000058">
    <property type="protein sequence ID" value="CAE6937803.1"/>
    <property type="molecule type" value="Genomic_DNA"/>
</dbReference>
<dbReference type="AlphaFoldDB" id="A0A812H194"/>
<dbReference type="GO" id="GO:0003723">
    <property type="term" value="F:RNA binding"/>
    <property type="evidence" value="ECO:0007669"/>
    <property type="project" value="TreeGrafter"/>
</dbReference>
<accession>A0A812H194</accession>
<evidence type="ECO:0000313" key="2">
    <source>
        <dbReference type="Proteomes" id="UP000604046"/>
    </source>
</evidence>
<dbReference type="GO" id="GO:0035770">
    <property type="term" value="C:ribonucleoprotein granule"/>
    <property type="evidence" value="ECO:0007669"/>
    <property type="project" value="TreeGrafter"/>
</dbReference>
<dbReference type="PANTHER" id="PTHR21228:SF40">
    <property type="entry name" value="LD45607P"/>
    <property type="match status" value="1"/>
</dbReference>
<dbReference type="Proteomes" id="UP000604046">
    <property type="component" value="Unassembled WGS sequence"/>
</dbReference>
<keyword evidence="2" id="KW-1185">Reference proteome</keyword>
<protein>
    <recommendedName>
        <fullName evidence="3">FAST kinase leucine-rich domain-containing protein</fullName>
    </recommendedName>
</protein>
<proteinExistence type="predicted"/>